<evidence type="ECO:0000256" key="1">
    <source>
        <dbReference type="SAM" id="MobiDB-lite"/>
    </source>
</evidence>
<organism evidence="2 3">
    <name type="scientific">Pandoraea communis</name>
    <dbReference type="NCBI Taxonomy" id="2508297"/>
    <lineage>
        <taxon>Bacteria</taxon>
        <taxon>Pseudomonadati</taxon>
        <taxon>Pseudomonadota</taxon>
        <taxon>Betaproteobacteria</taxon>
        <taxon>Burkholderiales</taxon>
        <taxon>Burkholderiaceae</taxon>
        <taxon>Pandoraea</taxon>
    </lineage>
</organism>
<proteinExistence type="predicted"/>
<feature type="compositionally biased region" description="Basic and acidic residues" evidence="1">
    <location>
        <begin position="70"/>
        <end position="107"/>
    </location>
</feature>
<evidence type="ECO:0000313" key="3">
    <source>
        <dbReference type="Proteomes" id="UP000337189"/>
    </source>
</evidence>
<gene>
    <name evidence="2" type="ORF">PCO31110_01987</name>
</gene>
<reference evidence="2 3" key="1">
    <citation type="submission" date="2019-08" db="EMBL/GenBank/DDBJ databases">
        <authorList>
            <person name="Peeters C."/>
        </authorList>
    </citation>
    <scope>NUCLEOTIDE SEQUENCE [LARGE SCALE GENOMIC DNA]</scope>
    <source>
        <strain evidence="2 3">LMG 31110</strain>
    </source>
</reference>
<accession>A0A5E4UD19</accession>
<dbReference type="Proteomes" id="UP000337189">
    <property type="component" value="Unassembled WGS sequence"/>
</dbReference>
<dbReference type="RefSeq" id="WP_217427274.1">
    <property type="nucleotide sequence ID" value="NZ_CABPSJ010000002.1"/>
</dbReference>
<dbReference type="EMBL" id="CABPSJ010000002">
    <property type="protein sequence ID" value="VVD97946.1"/>
    <property type="molecule type" value="Genomic_DNA"/>
</dbReference>
<feature type="region of interest" description="Disordered" evidence="1">
    <location>
        <begin position="70"/>
        <end position="114"/>
    </location>
</feature>
<sequence length="114" mass="11855">MNTRTYRVHGIDLHHDGQRVPEGGEVALDDTAADKLRRYLEPVVNQGDVAKRAAAEKAAAEKAEAEKAAAEKAAAENAEAEKAAAKKAADEKAAADKAATEAAKKDSSSTGGKQ</sequence>
<name>A0A5E4UD19_9BURK</name>
<evidence type="ECO:0000313" key="2">
    <source>
        <dbReference type="EMBL" id="VVD97946.1"/>
    </source>
</evidence>
<protein>
    <submittedName>
        <fullName evidence="2">Uncharacterized protein</fullName>
    </submittedName>
</protein>
<dbReference type="AlphaFoldDB" id="A0A5E4UD19"/>